<dbReference type="OrthoDB" id="1334785at2"/>
<evidence type="ECO:0000256" key="3">
    <source>
        <dbReference type="PROSITE-ProRule" id="PRU00339"/>
    </source>
</evidence>
<dbReference type="GO" id="GO:0006620">
    <property type="term" value="P:post-translational protein targeting to endoplasmic reticulum membrane"/>
    <property type="evidence" value="ECO:0007669"/>
    <property type="project" value="TreeGrafter"/>
</dbReference>
<feature type="signal peptide" evidence="4">
    <location>
        <begin position="1"/>
        <end position="18"/>
    </location>
</feature>
<dbReference type="PROSITE" id="PS50005">
    <property type="entry name" value="TPR"/>
    <property type="match status" value="5"/>
</dbReference>
<organism evidence="5 6">
    <name type="scientific">Christiangramia flava JLT2011</name>
    <dbReference type="NCBI Taxonomy" id="1229726"/>
    <lineage>
        <taxon>Bacteria</taxon>
        <taxon>Pseudomonadati</taxon>
        <taxon>Bacteroidota</taxon>
        <taxon>Flavobacteriia</taxon>
        <taxon>Flavobacteriales</taxon>
        <taxon>Flavobacteriaceae</taxon>
        <taxon>Christiangramia</taxon>
    </lineage>
</organism>
<feature type="repeat" description="TPR" evidence="3">
    <location>
        <begin position="185"/>
        <end position="218"/>
    </location>
</feature>
<proteinExistence type="predicted"/>
<dbReference type="KEGG" id="gfl:GRFL_2790"/>
<keyword evidence="2 3" id="KW-0802">TPR repeat</keyword>
<dbReference type="GO" id="GO:0072380">
    <property type="term" value="C:TRC complex"/>
    <property type="evidence" value="ECO:0007669"/>
    <property type="project" value="TreeGrafter"/>
</dbReference>
<dbReference type="InterPro" id="IPR011990">
    <property type="entry name" value="TPR-like_helical_dom_sf"/>
</dbReference>
<dbReference type="Pfam" id="PF00515">
    <property type="entry name" value="TPR_1"/>
    <property type="match status" value="1"/>
</dbReference>
<dbReference type="EMBL" id="CP016359">
    <property type="protein sequence ID" value="APU69514.1"/>
    <property type="molecule type" value="Genomic_DNA"/>
</dbReference>
<accession>A0A1L7I8G0</accession>
<sequence length="303" mass="34885">MKNFLFCCCILVSSILTAQEVSKEPVLDSVLQLSKEEQLKMLYSNPQVLRTRKKSYETQDAYNDELKLYNDAIELHPENEILYGFRGNFFLTTREFGKAIDDFSKSLELTDNMDIQLYSYMNRATAYLNIRNFQKGYEDLLKAYEIDPTNVGILINLGAVTDEIGKGDETIFYLEKAIQLNPDFYPAYGNLGFKYQEMGDHVKAIEYYDKVLELKPGEPLGYSNRAFNKLKIGDLEGAYRDINISISLYPENSYAYMVRALIYVEGGKLEEACDDLDHALDEGFTEMYGDKVIQLKKQYCANF</sequence>
<dbReference type="SMART" id="SM00028">
    <property type="entry name" value="TPR"/>
    <property type="match status" value="7"/>
</dbReference>
<evidence type="ECO:0000256" key="4">
    <source>
        <dbReference type="SAM" id="SignalP"/>
    </source>
</evidence>
<dbReference type="PANTHER" id="PTHR45831:SF2">
    <property type="entry name" value="LD24721P"/>
    <property type="match status" value="1"/>
</dbReference>
<feature type="chain" id="PRO_5012905440" evidence="4">
    <location>
        <begin position="19"/>
        <end position="303"/>
    </location>
</feature>
<dbReference type="Gene3D" id="1.25.40.10">
    <property type="entry name" value="Tetratricopeptide repeat domain"/>
    <property type="match status" value="3"/>
</dbReference>
<dbReference type="PROSITE" id="PS50293">
    <property type="entry name" value="TPR_REGION"/>
    <property type="match status" value="1"/>
</dbReference>
<keyword evidence="4" id="KW-0732">Signal</keyword>
<dbReference type="GO" id="GO:0016020">
    <property type="term" value="C:membrane"/>
    <property type="evidence" value="ECO:0007669"/>
    <property type="project" value="TreeGrafter"/>
</dbReference>
<evidence type="ECO:0000256" key="1">
    <source>
        <dbReference type="ARBA" id="ARBA00022737"/>
    </source>
</evidence>
<dbReference type="InterPro" id="IPR019734">
    <property type="entry name" value="TPR_rpt"/>
</dbReference>
<dbReference type="PANTHER" id="PTHR45831">
    <property type="entry name" value="LD24721P"/>
    <property type="match status" value="1"/>
</dbReference>
<dbReference type="AlphaFoldDB" id="A0A1L7I8G0"/>
<keyword evidence="6" id="KW-1185">Reference proteome</keyword>
<keyword evidence="1" id="KW-0677">Repeat</keyword>
<evidence type="ECO:0000313" key="6">
    <source>
        <dbReference type="Proteomes" id="UP000186230"/>
    </source>
</evidence>
<feature type="repeat" description="TPR" evidence="3">
    <location>
        <begin position="117"/>
        <end position="150"/>
    </location>
</feature>
<dbReference type="RefSeq" id="WP_083645177.1">
    <property type="nucleotide sequence ID" value="NZ_AMRU01000015.1"/>
</dbReference>
<feature type="repeat" description="TPR" evidence="3">
    <location>
        <begin position="46"/>
        <end position="79"/>
    </location>
</feature>
<reference evidence="5 6" key="1">
    <citation type="submission" date="2016-07" db="EMBL/GenBank/DDBJ databases">
        <title>Multi-omics approach to identify versatile polysaccharide utilization systems of a marine flavobacterium Gramella flava.</title>
        <authorList>
            <person name="Tang K."/>
        </authorList>
    </citation>
    <scope>NUCLEOTIDE SEQUENCE [LARGE SCALE GENOMIC DNA]</scope>
    <source>
        <strain evidence="5 6">JLT2011</strain>
    </source>
</reference>
<protein>
    <submittedName>
        <fullName evidence="5">TPR repeat</fullName>
    </submittedName>
</protein>
<dbReference type="Pfam" id="PF13181">
    <property type="entry name" value="TPR_8"/>
    <property type="match status" value="1"/>
</dbReference>
<dbReference type="SUPFAM" id="SSF48452">
    <property type="entry name" value="TPR-like"/>
    <property type="match status" value="2"/>
</dbReference>
<dbReference type="InterPro" id="IPR047150">
    <property type="entry name" value="SGT"/>
</dbReference>
<dbReference type="STRING" id="1229726.GRFL_2790"/>
<dbReference type="Proteomes" id="UP000186230">
    <property type="component" value="Chromosome"/>
</dbReference>
<feature type="repeat" description="TPR" evidence="3">
    <location>
        <begin position="80"/>
        <end position="113"/>
    </location>
</feature>
<dbReference type="GO" id="GO:0060090">
    <property type="term" value="F:molecular adaptor activity"/>
    <property type="evidence" value="ECO:0007669"/>
    <property type="project" value="TreeGrafter"/>
</dbReference>
<evidence type="ECO:0000256" key="2">
    <source>
        <dbReference type="ARBA" id="ARBA00022803"/>
    </source>
</evidence>
<evidence type="ECO:0000313" key="5">
    <source>
        <dbReference type="EMBL" id="APU69514.1"/>
    </source>
</evidence>
<name>A0A1L7I8G0_9FLAO</name>
<gene>
    <name evidence="5" type="ORF">GRFL_2790</name>
</gene>
<feature type="repeat" description="TPR" evidence="3">
    <location>
        <begin position="151"/>
        <end position="184"/>
    </location>
</feature>